<reference evidence="2 3" key="1">
    <citation type="submission" date="2013-05" db="EMBL/GenBank/DDBJ databases">
        <title>Draft genome of the parasitic nematode Anyclostoma ceylanicum.</title>
        <authorList>
            <person name="Mitreva M."/>
        </authorList>
    </citation>
    <scope>NUCLEOTIDE SEQUENCE [LARGE SCALE GENOMIC DNA]</scope>
</reference>
<name>A0A0D6MBV1_9BILA</name>
<evidence type="ECO:0000313" key="2">
    <source>
        <dbReference type="EMBL" id="EPB80676.1"/>
    </source>
</evidence>
<keyword evidence="1" id="KW-0732">Signal</keyword>
<protein>
    <recommendedName>
        <fullName evidence="4">C-type lectin domain-containing protein</fullName>
    </recommendedName>
</protein>
<evidence type="ECO:0000313" key="3">
    <source>
        <dbReference type="Proteomes" id="UP000054495"/>
    </source>
</evidence>
<feature type="chain" id="PRO_5002307627" description="C-type lectin domain-containing protein" evidence="1">
    <location>
        <begin position="22"/>
        <end position="133"/>
    </location>
</feature>
<accession>A0A0D6MBV1</accession>
<sequence>MNFKNGVIARVKTVLLIFVDADGTVDDNQTSEVNQSEFEVMGFAPSFSWSWIAIFVGDDEVQWRGALDAYELNWLWKPFSSEANGFSNESRCAAHFNMNLDYCNYVRFHSCTSRYYSICKKNLASIADQPLLS</sequence>
<organism evidence="2 3">
    <name type="scientific">Ancylostoma ceylanicum</name>
    <dbReference type="NCBI Taxonomy" id="53326"/>
    <lineage>
        <taxon>Eukaryota</taxon>
        <taxon>Metazoa</taxon>
        <taxon>Ecdysozoa</taxon>
        <taxon>Nematoda</taxon>
        <taxon>Chromadorea</taxon>
        <taxon>Rhabditida</taxon>
        <taxon>Rhabditina</taxon>
        <taxon>Rhabditomorpha</taxon>
        <taxon>Strongyloidea</taxon>
        <taxon>Ancylostomatidae</taxon>
        <taxon>Ancylostomatinae</taxon>
        <taxon>Ancylostoma</taxon>
    </lineage>
</organism>
<proteinExistence type="predicted"/>
<keyword evidence="3" id="KW-1185">Reference proteome</keyword>
<feature type="signal peptide" evidence="1">
    <location>
        <begin position="1"/>
        <end position="21"/>
    </location>
</feature>
<dbReference type="EMBL" id="KE124777">
    <property type="protein sequence ID" value="EPB80676.1"/>
    <property type="molecule type" value="Genomic_DNA"/>
</dbReference>
<dbReference type="AlphaFoldDB" id="A0A0D6MBV1"/>
<gene>
    <name evidence="2" type="ORF">ANCCEY_00244</name>
</gene>
<evidence type="ECO:0000256" key="1">
    <source>
        <dbReference type="SAM" id="SignalP"/>
    </source>
</evidence>
<dbReference type="Proteomes" id="UP000054495">
    <property type="component" value="Unassembled WGS sequence"/>
</dbReference>
<evidence type="ECO:0008006" key="4">
    <source>
        <dbReference type="Google" id="ProtNLM"/>
    </source>
</evidence>